<comment type="caution">
    <text evidence="1">The sequence shown here is derived from an EMBL/GenBank/DDBJ whole genome shotgun (WGS) entry which is preliminary data.</text>
</comment>
<keyword evidence="2" id="KW-1185">Reference proteome</keyword>
<accession>A0ABS8RQ93</accession>
<sequence>MGGEDGCIRGFRMPSQRAFRPGQNKSPILILDIIFQFLKFGSSNFGDFMGDLLVMARG</sequence>
<gene>
    <name evidence="1" type="ORF">HAX54_039981</name>
</gene>
<reference evidence="1 2" key="1">
    <citation type="journal article" date="2021" name="BMC Genomics">
        <title>Datura genome reveals duplications of psychoactive alkaloid biosynthetic genes and high mutation rate following tissue culture.</title>
        <authorList>
            <person name="Rajewski A."/>
            <person name="Carter-House D."/>
            <person name="Stajich J."/>
            <person name="Litt A."/>
        </authorList>
    </citation>
    <scope>NUCLEOTIDE SEQUENCE [LARGE SCALE GENOMIC DNA]</scope>
    <source>
        <strain evidence="1">AR-01</strain>
    </source>
</reference>
<dbReference type="EMBL" id="JACEIK010000056">
    <property type="protein sequence ID" value="MCD7448220.1"/>
    <property type="molecule type" value="Genomic_DNA"/>
</dbReference>
<protein>
    <submittedName>
        <fullName evidence="1">Uncharacterized protein</fullName>
    </submittedName>
</protein>
<feature type="non-terminal residue" evidence="1">
    <location>
        <position position="58"/>
    </location>
</feature>
<name>A0ABS8RQ93_DATST</name>
<proteinExistence type="predicted"/>
<dbReference type="Proteomes" id="UP000823775">
    <property type="component" value="Unassembled WGS sequence"/>
</dbReference>
<evidence type="ECO:0000313" key="1">
    <source>
        <dbReference type="EMBL" id="MCD7448220.1"/>
    </source>
</evidence>
<organism evidence="1 2">
    <name type="scientific">Datura stramonium</name>
    <name type="common">Jimsonweed</name>
    <name type="synonym">Common thornapple</name>
    <dbReference type="NCBI Taxonomy" id="4076"/>
    <lineage>
        <taxon>Eukaryota</taxon>
        <taxon>Viridiplantae</taxon>
        <taxon>Streptophyta</taxon>
        <taxon>Embryophyta</taxon>
        <taxon>Tracheophyta</taxon>
        <taxon>Spermatophyta</taxon>
        <taxon>Magnoliopsida</taxon>
        <taxon>eudicotyledons</taxon>
        <taxon>Gunneridae</taxon>
        <taxon>Pentapetalae</taxon>
        <taxon>asterids</taxon>
        <taxon>lamiids</taxon>
        <taxon>Solanales</taxon>
        <taxon>Solanaceae</taxon>
        <taxon>Solanoideae</taxon>
        <taxon>Datureae</taxon>
        <taxon>Datura</taxon>
    </lineage>
</organism>
<evidence type="ECO:0000313" key="2">
    <source>
        <dbReference type="Proteomes" id="UP000823775"/>
    </source>
</evidence>